<dbReference type="PROSITE" id="PS51658">
    <property type="entry name" value="BFN"/>
    <property type="match status" value="1"/>
</dbReference>
<feature type="compositionally biased region" description="Acidic residues" evidence="1">
    <location>
        <begin position="145"/>
        <end position="155"/>
    </location>
</feature>
<dbReference type="EMBL" id="BHWB01000003">
    <property type="protein sequence ID" value="GCB34257.1"/>
    <property type="molecule type" value="Genomic_DNA"/>
</dbReference>
<dbReference type="Pfam" id="PF02577">
    <property type="entry name" value="BFN_dom"/>
    <property type="match status" value="1"/>
</dbReference>
<dbReference type="Gene3D" id="3.10.690.10">
    <property type="entry name" value="Bifunctional nuclease domain"/>
    <property type="match status" value="1"/>
</dbReference>
<evidence type="ECO:0000256" key="1">
    <source>
        <dbReference type="SAM" id="MobiDB-lite"/>
    </source>
</evidence>
<name>A0A401LS64_9BACE</name>
<evidence type="ECO:0000259" key="2">
    <source>
        <dbReference type="PROSITE" id="PS51658"/>
    </source>
</evidence>
<dbReference type="GO" id="GO:0004518">
    <property type="term" value="F:nuclease activity"/>
    <property type="evidence" value="ECO:0007669"/>
    <property type="project" value="InterPro"/>
</dbReference>
<gene>
    <name evidence="3" type="ORF">KGMB02408_12020</name>
</gene>
<dbReference type="PANTHER" id="PTHR15160">
    <property type="entry name" value="VON HIPPEL-LINDAU PROTEIN"/>
    <property type="match status" value="1"/>
</dbReference>
<dbReference type="InterPro" id="IPR003729">
    <property type="entry name" value="Bi_nuclease_dom"/>
</dbReference>
<evidence type="ECO:0000313" key="3">
    <source>
        <dbReference type="EMBL" id="GCB34257.1"/>
    </source>
</evidence>
<feature type="domain" description="BFN" evidence="2">
    <location>
        <begin position="4"/>
        <end position="136"/>
    </location>
</feature>
<dbReference type="InterPro" id="IPR036104">
    <property type="entry name" value="BFN_sf"/>
</dbReference>
<protein>
    <recommendedName>
        <fullName evidence="2">BFN domain-containing protein</fullName>
    </recommendedName>
</protein>
<dbReference type="OrthoDB" id="9788698at2"/>
<proteinExistence type="predicted"/>
<comment type="caution">
    <text evidence="3">The sequence shown here is derived from an EMBL/GenBank/DDBJ whole genome shotgun (WGS) entry which is preliminary data.</text>
</comment>
<dbReference type="SUPFAM" id="SSF103256">
    <property type="entry name" value="Hypothetical protein TM0160"/>
    <property type="match status" value="1"/>
</dbReference>
<dbReference type="RefSeq" id="WP_125040483.1">
    <property type="nucleotide sequence ID" value="NZ_BHWB01000003.1"/>
</dbReference>
<reference evidence="3 4" key="1">
    <citation type="submission" date="2018-10" db="EMBL/GenBank/DDBJ databases">
        <title>Draft Genome Sequence of Bacteroides sp. KCTC 15687.</title>
        <authorList>
            <person name="Yu S.Y."/>
            <person name="Kim J.S."/>
            <person name="Oh B.S."/>
            <person name="Park S.H."/>
            <person name="Kang S.W."/>
            <person name="Park J.E."/>
            <person name="Choi S.H."/>
            <person name="Han K.I."/>
            <person name="Lee K.C."/>
            <person name="Eom M.K."/>
            <person name="Suh M.K."/>
            <person name="Lee D.H."/>
            <person name="Yoon H."/>
            <person name="Kim B."/>
            <person name="Yang S.J."/>
            <person name="Lee J.S."/>
            <person name="Lee J.H."/>
        </authorList>
    </citation>
    <scope>NUCLEOTIDE SEQUENCE [LARGE SCALE GENOMIC DNA]</scope>
    <source>
        <strain evidence="3 4">KCTC 15687</strain>
    </source>
</reference>
<organism evidence="3 4">
    <name type="scientific">Bacteroides faecalis</name>
    <dbReference type="NCBI Taxonomy" id="2447885"/>
    <lineage>
        <taxon>Bacteria</taxon>
        <taxon>Pseudomonadati</taxon>
        <taxon>Bacteroidota</taxon>
        <taxon>Bacteroidia</taxon>
        <taxon>Bacteroidales</taxon>
        <taxon>Bacteroidaceae</taxon>
        <taxon>Bacteroides</taxon>
    </lineage>
</organism>
<sequence length="197" mass="22090">MDKKIELQVINITNSQAQVGAFAMLLGEVNGERQLPIIIGPAEAQATALYLKGIKTPRPLTHDLFMTSLTVMGASLLRVLIYKAKEGIFYSYIYLKKDDEITRIDARTSDAIALAVRADCPILIYNSILEQECLHMSDEKRTCSEDSDNDEEEQENPAPSNVTSISLEEELEKAIKAENYELAAKIRDQINVRNQNQ</sequence>
<keyword evidence="4" id="KW-1185">Reference proteome</keyword>
<evidence type="ECO:0000313" key="4">
    <source>
        <dbReference type="Proteomes" id="UP000288079"/>
    </source>
</evidence>
<dbReference type="InterPro" id="IPR001943">
    <property type="entry name" value="UVR_dom"/>
</dbReference>
<dbReference type="Pfam" id="PF02151">
    <property type="entry name" value="UVR"/>
    <property type="match status" value="1"/>
</dbReference>
<dbReference type="Proteomes" id="UP000288079">
    <property type="component" value="Unassembled WGS sequence"/>
</dbReference>
<dbReference type="PANTHER" id="PTHR15160:SF1">
    <property type="entry name" value="VON HIPPEL-LINDAU DISEASE TUMOR SUPPRESSOR"/>
    <property type="match status" value="1"/>
</dbReference>
<feature type="region of interest" description="Disordered" evidence="1">
    <location>
        <begin position="140"/>
        <end position="165"/>
    </location>
</feature>
<dbReference type="AlphaFoldDB" id="A0A401LS64"/>
<accession>A0A401LS64</accession>